<evidence type="ECO:0000313" key="1">
    <source>
        <dbReference type="EMBL" id="QJB29906.1"/>
    </source>
</evidence>
<evidence type="ECO:0000313" key="2">
    <source>
        <dbReference type="Proteomes" id="UP000502421"/>
    </source>
</evidence>
<dbReference type="EMBL" id="CP051205">
    <property type="protein sequence ID" value="QJB29906.1"/>
    <property type="molecule type" value="Genomic_DNA"/>
</dbReference>
<accession>A0AAE6ZC17</accession>
<sequence length="388" mass="45779">MQRSFSLEWFELFISKTLRSANLNHAAVTADFIRNSIRKASEEKDHIRMELLREMFSASSEEGMRILVQRHQLLLTHLLDELHDQEIKYASNRLLRRLYYYLRECLKELLTLIENHFTRYFDLEQKVPESYLSLCRKEIGMEIDNLESRLYHYKQDAKLVQILINHVRAFISNLHVQLNYRDFMYLKDAWKEVLHSKIYSKHGRSLPLLVELLIRINYNSPLFANYFIQEYMGPLLSKAGTPDEKIGIVLQLKNKVREVNKLPNLRMMPLHPDIEDQIIGMLQEELAFLQSTGTVQANTDITPGDYKVQTTLPVPLLAATIRVFKDSGVILNSNIKKLLEFFSAHYSSMKQDKISYTHLHSSYYDIDQRNKDRLYNMLMQLAKECRKL</sequence>
<dbReference type="RefSeq" id="WP_168802194.1">
    <property type="nucleotide sequence ID" value="NZ_CP051205.1"/>
</dbReference>
<dbReference type="AlphaFoldDB" id="A0AAE6ZC17"/>
<reference evidence="2" key="1">
    <citation type="submission" date="2020-04" db="EMBL/GenBank/DDBJ databases">
        <authorList>
            <person name="Kittiwongwattana C."/>
        </authorList>
    </citation>
    <scope>NUCLEOTIDE SEQUENCE [LARGE SCALE GENOMIC DNA]</scope>
    <source>
        <strain evidence="2">1310</strain>
    </source>
</reference>
<organism evidence="1 2">
    <name type="scientific">Chitinophaga oryzae</name>
    <dbReference type="NCBI Taxonomy" id="2725414"/>
    <lineage>
        <taxon>Bacteria</taxon>
        <taxon>Pseudomonadati</taxon>
        <taxon>Bacteroidota</taxon>
        <taxon>Chitinophagia</taxon>
        <taxon>Chitinophagales</taxon>
        <taxon>Chitinophagaceae</taxon>
        <taxon>Chitinophaga</taxon>
    </lineage>
</organism>
<protein>
    <submittedName>
        <fullName evidence="1">Uncharacterized protein</fullName>
    </submittedName>
</protein>
<proteinExistence type="predicted"/>
<name>A0AAE6ZC17_9BACT</name>
<dbReference type="Proteomes" id="UP000502421">
    <property type="component" value="Chromosome"/>
</dbReference>
<dbReference type="KEGG" id="coy:HF329_00720"/>
<gene>
    <name evidence="1" type="ORF">HF329_00720</name>
</gene>